<dbReference type="EMBL" id="HG001750">
    <property type="protein sequence ID" value="CDF35866.1"/>
    <property type="molecule type" value="Genomic_DNA"/>
</dbReference>
<feature type="region of interest" description="Disordered" evidence="4">
    <location>
        <begin position="408"/>
        <end position="427"/>
    </location>
</feature>
<dbReference type="OrthoDB" id="5649at2759"/>
<accession>R7QEI5</accession>
<feature type="compositionally biased region" description="Basic and acidic residues" evidence="4">
    <location>
        <begin position="192"/>
        <end position="221"/>
    </location>
</feature>
<dbReference type="PANTHER" id="PTHR14150:SF12">
    <property type="entry name" value="U3 SMALL NUCLEOLAR RNA-ASSOCIATED PROTEIN 14 HOMOLOG A"/>
    <property type="match status" value="1"/>
</dbReference>
<protein>
    <submittedName>
        <fullName evidence="5">Uncharacterized protein</fullName>
    </submittedName>
</protein>
<dbReference type="Gramene" id="CDF35866">
    <property type="protein sequence ID" value="CDF35866"/>
    <property type="gene ID" value="CHC_T00003999001"/>
</dbReference>
<dbReference type="GeneID" id="17323399"/>
<feature type="compositionally biased region" description="Acidic residues" evidence="4">
    <location>
        <begin position="267"/>
        <end position="280"/>
    </location>
</feature>
<evidence type="ECO:0000256" key="2">
    <source>
        <dbReference type="ARBA" id="ARBA00022553"/>
    </source>
</evidence>
<feature type="compositionally biased region" description="Polar residues" evidence="4">
    <location>
        <begin position="355"/>
        <end position="366"/>
    </location>
</feature>
<evidence type="ECO:0000256" key="1">
    <source>
        <dbReference type="ARBA" id="ARBA00004604"/>
    </source>
</evidence>
<feature type="compositionally biased region" description="Basic and acidic residues" evidence="4">
    <location>
        <begin position="515"/>
        <end position="527"/>
    </location>
</feature>
<gene>
    <name evidence="5" type="ORF">CHC_T00003999001</name>
</gene>
<feature type="compositionally biased region" description="Basic residues" evidence="4">
    <location>
        <begin position="567"/>
        <end position="577"/>
    </location>
</feature>
<dbReference type="Pfam" id="PF04615">
    <property type="entry name" value="Utp14"/>
    <property type="match status" value="1"/>
</dbReference>
<sequence length="784" mass="87100">MLHVLGGGDAAAGDADRIAGLAQLKKKVARLSEGGKKALAVPLPEPVRGRLERGEAYKIASEEVSAKWAGVVARNRKKDVLDFTKGNAETVGRNTGVVAEGFKPIKEYEKEIQRMLRDGGVGSDVQVVRNEEKDFQDQLGVAGVSKEELLERRRELAKVRSLMFHYERKMKRIKKIKSRKYRRILKKEKEKLTEGRMGDHVEDAEDQRMKKERERAEERMTLRHKNTSKWVRRQLQRKETKRNPETRAAVEEQLQLHEDLKRRQEGMMDDSDDSDSDNSEGGEHATEEQLDAEMEQVRQSLNEEKKPGSKATKRKGLMGMKFMQVADERQRLQARALLDQINMEGSDEEEADGQTVASSRGRQSFSGGAVEETAKAVGTSTEGNLSDEEKVVSDDEDDARALKRRVVKEYEESEKSARPGMGGGLVGGAERLSEALMEATKTKAGFTTILDGKLKATTASDNPWLRMQTKGSGGDREVAQVGSDTIGDESDEGNVDMASSDGKEEAIKTTSGQETSKEVGNAKDEALWQKSKKKRNRRETGTKPTMTVVDSKQENRVKNENDEEAKTKHRKDKKVHFKRDDSEDENEGGSDWEDDDVARMKLVAKAFSGAGGADEEDFAAMKEGEVGRSLPKAADVGAEVLPGWGSWDGAGMKKRRKKGRAESAFARAARERLDAARSKAVSARADRDLSHVILDERRIKQATQLTLASVPFPFTSVAQWQREVAAPVCRELVTARAFEEQVAGRIKKKAGVGIKPISLSSGRAAVLQERKRKIEARSARRKGL</sequence>
<keyword evidence="2" id="KW-0597">Phosphoprotein</keyword>
<keyword evidence="6" id="KW-1185">Reference proteome</keyword>
<feature type="compositionally biased region" description="Basic and acidic residues" evidence="4">
    <location>
        <begin position="551"/>
        <end position="566"/>
    </location>
</feature>
<dbReference type="STRING" id="2769.R7QEI5"/>
<dbReference type="GO" id="GO:0032040">
    <property type="term" value="C:small-subunit processome"/>
    <property type="evidence" value="ECO:0007669"/>
    <property type="project" value="InterPro"/>
</dbReference>
<feature type="compositionally biased region" description="Acidic residues" evidence="4">
    <location>
        <begin position="582"/>
        <end position="596"/>
    </location>
</feature>
<dbReference type="AlphaFoldDB" id="R7QEI5"/>
<dbReference type="KEGG" id="ccp:CHC_T00003999001"/>
<reference evidence="6" key="1">
    <citation type="journal article" date="2013" name="Proc. Natl. Acad. Sci. U.S.A.">
        <title>Genome structure and metabolic features in the red seaweed Chondrus crispus shed light on evolution of the Archaeplastida.</title>
        <authorList>
            <person name="Collen J."/>
            <person name="Porcel B."/>
            <person name="Carre W."/>
            <person name="Ball S.G."/>
            <person name="Chaparro C."/>
            <person name="Tonon T."/>
            <person name="Barbeyron T."/>
            <person name="Michel G."/>
            <person name="Noel B."/>
            <person name="Valentin K."/>
            <person name="Elias M."/>
            <person name="Artiguenave F."/>
            <person name="Arun A."/>
            <person name="Aury J.M."/>
            <person name="Barbosa-Neto J.F."/>
            <person name="Bothwell J.H."/>
            <person name="Bouget F.Y."/>
            <person name="Brillet L."/>
            <person name="Cabello-Hurtado F."/>
            <person name="Capella-Gutierrez S."/>
            <person name="Charrier B."/>
            <person name="Cladiere L."/>
            <person name="Cock J.M."/>
            <person name="Coelho S.M."/>
            <person name="Colleoni C."/>
            <person name="Czjzek M."/>
            <person name="Da Silva C."/>
            <person name="Delage L."/>
            <person name="Denoeud F."/>
            <person name="Deschamps P."/>
            <person name="Dittami S.M."/>
            <person name="Gabaldon T."/>
            <person name="Gachon C.M."/>
            <person name="Groisillier A."/>
            <person name="Herve C."/>
            <person name="Jabbari K."/>
            <person name="Katinka M."/>
            <person name="Kloareg B."/>
            <person name="Kowalczyk N."/>
            <person name="Labadie K."/>
            <person name="Leblanc C."/>
            <person name="Lopez P.J."/>
            <person name="McLachlan D.H."/>
            <person name="Meslet-Cladiere L."/>
            <person name="Moustafa A."/>
            <person name="Nehr Z."/>
            <person name="Nyvall Collen P."/>
            <person name="Panaud O."/>
            <person name="Partensky F."/>
            <person name="Poulain J."/>
            <person name="Rensing S.A."/>
            <person name="Rousvoal S."/>
            <person name="Samson G."/>
            <person name="Symeonidi A."/>
            <person name="Weissenbach J."/>
            <person name="Zambounis A."/>
            <person name="Wincker P."/>
            <person name="Boyen C."/>
        </authorList>
    </citation>
    <scope>NUCLEOTIDE SEQUENCE [LARGE SCALE GENOMIC DNA]</scope>
    <source>
        <strain evidence="6">cv. Stackhouse</strain>
    </source>
</reference>
<feature type="region of interest" description="Disordered" evidence="4">
    <location>
        <begin position="192"/>
        <end position="319"/>
    </location>
</feature>
<feature type="compositionally biased region" description="Basic residues" evidence="4">
    <location>
        <begin position="222"/>
        <end position="235"/>
    </location>
</feature>
<feature type="region of interest" description="Disordered" evidence="4">
    <location>
        <begin position="456"/>
        <end position="596"/>
    </location>
</feature>
<dbReference type="PhylomeDB" id="R7QEI5"/>
<dbReference type="GO" id="GO:0006364">
    <property type="term" value="P:rRNA processing"/>
    <property type="evidence" value="ECO:0007669"/>
    <property type="project" value="InterPro"/>
</dbReference>
<evidence type="ECO:0000313" key="5">
    <source>
        <dbReference type="EMBL" id="CDF35866.1"/>
    </source>
</evidence>
<evidence type="ECO:0000256" key="4">
    <source>
        <dbReference type="SAM" id="MobiDB-lite"/>
    </source>
</evidence>
<dbReference type="RefSeq" id="XP_005715685.1">
    <property type="nucleotide sequence ID" value="XM_005715628.1"/>
</dbReference>
<feature type="compositionally biased region" description="Basic and acidic residues" evidence="4">
    <location>
        <begin position="408"/>
        <end position="417"/>
    </location>
</feature>
<name>R7QEI5_CHOCR</name>
<feature type="region of interest" description="Disordered" evidence="4">
    <location>
        <begin position="343"/>
        <end position="400"/>
    </location>
</feature>
<feature type="compositionally biased region" description="Basic and acidic residues" evidence="4">
    <location>
        <begin position="236"/>
        <end position="266"/>
    </location>
</feature>
<keyword evidence="3" id="KW-0539">Nucleus</keyword>
<dbReference type="PANTHER" id="PTHR14150">
    <property type="entry name" value="U3 SMALL NUCLEOLAR RNA-ASSOCIATED PROTEIN 14"/>
    <property type="match status" value="1"/>
</dbReference>
<comment type="subcellular location">
    <subcellularLocation>
        <location evidence="1">Nucleus</location>
        <location evidence="1">Nucleolus</location>
    </subcellularLocation>
</comment>
<dbReference type="OMA" id="QVIEPMD"/>
<dbReference type="Proteomes" id="UP000012073">
    <property type="component" value="Unassembled WGS sequence"/>
</dbReference>
<organism evidence="5 6">
    <name type="scientific">Chondrus crispus</name>
    <name type="common">Carrageen Irish moss</name>
    <name type="synonym">Polymorpha crispa</name>
    <dbReference type="NCBI Taxonomy" id="2769"/>
    <lineage>
        <taxon>Eukaryota</taxon>
        <taxon>Rhodophyta</taxon>
        <taxon>Florideophyceae</taxon>
        <taxon>Rhodymeniophycidae</taxon>
        <taxon>Gigartinales</taxon>
        <taxon>Gigartinaceae</taxon>
        <taxon>Chondrus</taxon>
    </lineage>
</organism>
<evidence type="ECO:0000256" key="3">
    <source>
        <dbReference type="ARBA" id="ARBA00023242"/>
    </source>
</evidence>
<proteinExistence type="predicted"/>
<dbReference type="InterPro" id="IPR006709">
    <property type="entry name" value="SSU_processome_Utp14"/>
</dbReference>
<evidence type="ECO:0000313" key="6">
    <source>
        <dbReference type="Proteomes" id="UP000012073"/>
    </source>
</evidence>